<dbReference type="Pfam" id="PF07679">
    <property type="entry name" value="I-set"/>
    <property type="match status" value="1"/>
</dbReference>
<evidence type="ECO:0000256" key="1">
    <source>
        <dbReference type="ARBA" id="ARBA00004167"/>
    </source>
</evidence>
<evidence type="ECO:0000256" key="6">
    <source>
        <dbReference type="ARBA" id="ARBA00022989"/>
    </source>
</evidence>
<dbReference type="Proteomes" id="UP000053766">
    <property type="component" value="Unassembled WGS sequence"/>
</dbReference>
<dbReference type="EMBL" id="KN716344">
    <property type="protein sequence ID" value="KJH46601.1"/>
    <property type="molecule type" value="Genomic_DNA"/>
</dbReference>
<name>A0A0D8XW60_DICVI</name>
<feature type="signal peptide" evidence="10">
    <location>
        <begin position="1"/>
        <end position="16"/>
    </location>
</feature>
<dbReference type="InterPro" id="IPR036179">
    <property type="entry name" value="Ig-like_dom_sf"/>
</dbReference>
<dbReference type="SUPFAM" id="SSF48726">
    <property type="entry name" value="Immunoglobulin"/>
    <property type="match status" value="1"/>
</dbReference>
<dbReference type="InterPro" id="IPR013098">
    <property type="entry name" value="Ig_I-set"/>
</dbReference>
<evidence type="ECO:0000256" key="10">
    <source>
        <dbReference type="SAM" id="SignalP"/>
    </source>
</evidence>
<evidence type="ECO:0000259" key="11">
    <source>
        <dbReference type="PROSITE" id="PS50835"/>
    </source>
</evidence>
<evidence type="ECO:0000256" key="7">
    <source>
        <dbReference type="ARBA" id="ARBA00023136"/>
    </source>
</evidence>
<keyword evidence="6" id="KW-1133">Transmembrane helix</keyword>
<dbReference type="InterPro" id="IPR013783">
    <property type="entry name" value="Ig-like_fold"/>
</dbReference>
<dbReference type="InterPro" id="IPR003598">
    <property type="entry name" value="Ig_sub2"/>
</dbReference>
<reference evidence="12 13" key="1">
    <citation type="submission" date="2013-11" db="EMBL/GenBank/DDBJ databases">
        <title>Draft genome of the bovine lungworm Dictyocaulus viviparus.</title>
        <authorList>
            <person name="Mitreva M."/>
        </authorList>
    </citation>
    <scope>NUCLEOTIDE SEQUENCE [LARGE SCALE GENOMIC DNA]</scope>
    <source>
        <strain evidence="12 13">HannoverDv2000</strain>
    </source>
</reference>
<evidence type="ECO:0000313" key="12">
    <source>
        <dbReference type="EMBL" id="KJH46601.1"/>
    </source>
</evidence>
<dbReference type="GO" id="GO:0008046">
    <property type="term" value="F:axon guidance receptor activity"/>
    <property type="evidence" value="ECO:0007669"/>
    <property type="project" value="TreeGrafter"/>
</dbReference>
<keyword evidence="7" id="KW-0472">Membrane</keyword>
<proteinExistence type="predicted"/>
<dbReference type="InterPro" id="IPR050958">
    <property type="entry name" value="Cell_Adh-Cytoskel_Orgn"/>
</dbReference>
<dbReference type="PROSITE" id="PS00018">
    <property type="entry name" value="EF_HAND_1"/>
    <property type="match status" value="1"/>
</dbReference>
<evidence type="ECO:0000256" key="8">
    <source>
        <dbReference type="ARBA" id="ARBA00023157"/>
    </source>
</evidence>
<evidence type="ECO:0000313" key="13">
    <source>
        <dbReference type="Proteomes" id="UP000053766"/>
    </source>
</evidence>
<dbReference type="GO" id="GO:0050808">
    <property type="term" value="P:synapse organization"/>
    <property type="evidence" value="ECO:0007669"/>
    <property type="project" value="TreeGrafter"/>
</dbReference>
<dbReference type="InterPro" id="IPR007110">
    <property type="entry name" value="Ig-like_dom"/>
</dbReference>
<dbReference type="Gene3D" id="2.60.40.10">
    <property type="entry name" value="Immunoglobulins"/>
    <property type="match status" value="1"/>
</dbReference>
<keyword evidence="5" id="KW-0130">Cell adhesion</keyword>
<keyword evidence="9" id="KW-0393">Immunoglobulin domain</keyword>
<dbReference type="GO" id="GO:0030424">
    <property type="term" value="C:axon"/>
    <property type="evidence" value="ECO:0007669"/>
    <property type="project" value="TreeGrafter"/>
</dbReference>
<evidence type="ECO:0000256" key="3">
    <source>
        <dbReference type="ARBA" id="ARBA00022729"/>
    </source>
</evidence>
<accession>A0A0D8XW60</accession>
<dbReference type="OrthoDB" id="6127080at2759"/>
<comment type="subcellular location">
    <subcellularLocation>
        <location evidence="1">Membrane</location>
        <topology evidence="1">Single-pass membrane protein</topology>
    </subcellularLocation>
</comment>
<dbReference type="PANTHER" id="PTHR45080:SF8">
    <property type="entry name" value="IG-LIKE DOMAIN-CONTAINING PROTEIN"/>
    <property type="match status" value="1"/>
</dbReference>
<evidence type="ECO:0000256" key="2">
    <source>
        <dbReference type="ARBA" id="ARBA00022692"/>
    </source>
</evidence>
<organism evidence="12 13">
    <name type="scientific">Dictyocaulus viviparus</name>
    <name type="common">Bovine lungworm</name>
    <dbReference type="NCBI Taxonomy" id="29172"/>
    <lineage>
        <taxon>Eukaryota</taxon>
        <taxon>Metazoa</taxon>
        <taxon>Ecdysozoa</taxon>
        <taxon>Nematoda</taxon>
        <taxon>Chromadorea</taxon>
        <taxon>Rhabditida</taxon>
        <taxon>Rhabditina</taxon>
        <taxon>Rhabditomorpha</taxon>
        <taxon>Strongyloidea</taxon>
        <taxon>Metastrongylidae</taxon>
        <taxon>Dictyocaulus</taxon>
    </lineage>
</organism>
<protein>
    <submittedName>
        <fullName evidence="12">Immunoglobulin I-set domain protein</fullName>
    </submittedName>
</protein>
<keyword evidence="8" id="KW-1015">Disulfide bond</keyword>
<evidence type="ECO:0000256" key="5">
    <source>
        <dbReference type="ARBA" id="ARBA00022889"/>
    </source>
</evidence>
<feature type="domain" description="Ig-like" evidence="11">
    <location>
        <begin position="36"/>
        <end position="131"/>
    </location>
</feature>
<evidence type="ECO:0000256" key="4">
    <source>
        <dbReference type="ARBA" id="ARBA00022737"/>
    </source>
</evidence>
<dbReference type="AlphaFoldDB" id="A0A0D8XW60"/>
<reference evidence="13" key="2">
    <citation type="journal article" date="2016" name="Sci. Rep.">
        <title>Dictyocaulus viviparus genome, variome and transcriptome elucidate lungworm biology and support future intervention.</title>
        <authorList>
            <person name="McNulty S.N."/>
            <person name="Strube C."/>
            <person name="Rosa B.A."/>
            <person name="Martin J.C."/>
            <person name="Tyagi R."/>
            <person name="Choi Y.J."/>
            <person name="Wang Q."/>
            <person name="Hallsworth Pepin K."/>
            <person name="Zhang X."/>
            <person name="Ozersky P."/>
            <person name="Wilson R.K."/>
            <person name="Sternberg P.W."/>
            <person name="Gasser R.B."/>
            <person name="Mitreva M."/>
        </authorList>
    </citation>
    <scope>NUCLEOTIDE SEQUENCE [LARGE SCALE GENOMIC DNA]</scope>
    <source>
        <strain evidence="13">HannoverDv2000</strain>
    </source>
</reference>
<gene>
    <name evidence="12" type="ORF">DICVIV_07346</name>
</gene>
<dbReference type="PROSITE" id="PS50835">
    <property type="entry name" value="IG_LIKE"/>
    <property type="match status" value="1"/>
</dbReference>
<dbReference type="SMART" id="SM00408">
    <property type="entry name" value="IGc2"/>
    <property type="match status" value="1"/>
</dbReference>
<dbReference type="FunFam" id="2.60.40.10:FF:000017">
    <property type="entry name" value="Down syndrome cell adhesion molecule b"/>
    <property type="match status" value="1"/>
</dbReference>
<dbReference type="GO" id="GO:0005886">
    <property type="term" value="C:plasma membrane"/>
    <property type="evidence" value="ECO:0007669"/>
    <property type="project" value="TreeGrafter"/>
</dbReference>
<evidence type="ECO:0000256" key="9">
    <source>
        <dbReference type="ARBA" id="ARBA00023319"/>
    </source>
</evidence>
<feature type="chain" id="PRO_5002336007" evidence="10">
    <location>
        <begin position="17"/>
        <end position="132"/>
    </location>
</feature>
<keyword evidence="3 10" id="KW-0732">Signal</keyword>
<dbReference type="GO" id="GO:0043025">
    <property type="term" value="C:neuronal cell body"/>
    <property type="evidence" value="ECO:0007669"/>
    <property type="project" value="TreeGrafter"/>
</dbReference>
<dbReference type="PANTHER" id="PTHR45080">
    <property type="entry name" value="CONTACTIN 5"/>
    <property type="match status" value="1"/>
</dbReference>
<dbReference type="GO" id="GO:0007156">
    <property type="term" value="P:homophilic cell adhesion via plasma membrane adhesion molecules"/>
    <property type="evidence" value="ECO:0007669"/>
    <property type="project" value="TreeGrafter"/>
</dbReference>
<keyword evidence="13" id="KW-1185">Reference proteome</keyword>
<keyword evidence="2" id="KW-0812">Transmembrane</keyword>
<sequence length="132" mass="15519">MLQNRLVLMFIYFVNASRYYHTNDEQLHFSNSENNPQVVRHSFFMQQFRLGYKLKLFCEAEGNPVPDIRWYKDGVEVQFRPGVRIRNEIDMDSIASYLDIDPSGVLDAGEYECVARNSFGYDLQHIRAKISL</sequence>
<keyword evidence="4" id="KW-0677">Repeat</keyword>
<dbReference type="InterPro" id="IPR018247">
    <property type="entry name" value="EF_Hand_1_Ca_BS"/>
</dbReference>